<feature type="domain" description="Cation efflux protein cytoplasmic" evidence="10">
    <location>
        <begin position="205"/>
        <end position="282"/>
    </location>
</feature>
<evidence type="ECO:0000313" key="11">
    <source>
        <dbReference type="EMBL" id="AFK85136.1"/>
    </source>
</evidence>
<dbReference type="SUPFAM" id="SSF161111">
    <property type="entry name" value="Cation efflux protein transmembrane domain-like"/>
    <property type="match status" value="1"/>
</dbReference>
<feature type="transmembrane region" description="Helical" evidence="8">
    <location>
        <begin position="172"/>
        <end position="192"/>
    </location>
</feature>
<evidence type="ECO:0000256" key="1">
    <source>
        <dbReference type="ARBA" id="ARBA00004651"/>
    </source>
</evidence>
<keyword evidence="12" id="KW-1185">Reference proteome</keyword>
<evidence type="ECO:0000256" key="5">
    <source>
        <dbReference type="ARBA" id="ARBA00022692"/>
    </source>
</evidence>
<dbReference type="Gene3D" id="3.30.70.1350">
    <property type="entry name" value="Cation efflux protein, cytoplasmic domain"/>
    <property type="match status" value="1"/>
</dbReference>
<dbReference type="GO" id="GO:0015341">
    <property type="term" value="F:zinc efflux antiporter activity"/>
    <property type="evidence" value="ECO:0007669"/>
    <property type="project" value="TreeGrafter"/>
</dbReference>
<reference evidence="11 12" key="1">
    <citation type="journal article" date="2014" name="Appl. Environ. Microbiol.">
        <title>Profile of Secreted Hydrolases, Associated Proteins, and SlpA in Thermoanaerobacterium saccharolyticum during the Degradation of Hemicellulose.</title>
        <authorList>
            <person name="Currie D.H."/>
            <person name="Guss A.M."/>
            <person name="Herring C.D."/>
            <person name="Giannone R.J."/>
            <person name="Johnson C.M."/>
            <person name="Lankford P.K."/>
            <person name="Brown S.D."/>
            <person name="Hettich R.L."/>
            <person name="Lynd L.R."/>
        </authorList>
    </citation>
    <scope>NUCLEOTIDE SEQUENCE [LARGE SCALE GENOMIC DNA]</scope>
    <source>
        <strain evidence="12">DSM 8691 / JW/SL-YS485</strain>
    </source>
</reference>
<sequence>MNKQNSALLSVISNSALIVIKLLAGILMHSVSVISEAIHSSIDLIASLIAFLSIRVAVKPADEDHPFGHSKYENISGFVEAILIFFAAIFIIYEAVRRIVMGTFVENLGTGIIVMLFASFVNAVVSYFLFKVSKKEDSIALKADAMHLLTDVFTSLGVTIGLVVIKITKLGILDPIIAIFVALLIIKASIGLTKEALKDLTDTSLPEKEVKEIENIIKSNFEIISFHKLRTRKSGPRREIDVHLRVDKDYSIVEAHELSHKVSKQIVDKFPDSHVIIHIEPEEKK</sequence>
<feature type="domain" description="Cation efflux protein transmembrane" evidence="9">
    <location>
        <begin position="8"/>
        <end position="200"/>
    </location>
</feature>
<dbReference type="EMBL" id="CP003184">
    <property type="protein sequence ID" value="AFK85136.1"/>
    <property type="molecule type" value="Genomic_DNA"/>
</dbReference>
<comment type="subcellular location">
    <subcellularLocation>
        <location evidence="1">Cell membrane</location>
        <topology evidence="1">Multi-pass membrane protein</topology>
    </subcellularLocation>
</comment>
<keyword evidence="5 8" id="KW-0812">Transmembrane</keyword>
<dbReference type="AlphaFoldDB" id="I3VRJ1"/>
<dbReference type="eggNOG" id="COG0053">
    <property type="taxonomic scope" value="Bacteria"/>
</dbReference>
<dbReference type="Gene3D" id="1.20.1510.10">
    <property type="entry name" value="Cation efflux protein transmembrane domain"/>
    <property type="match status" value="1"/>
</dbReference>
<dbReference type="Pfam" id="PF01545">
    <property type="entry name" value="Cation_efflux"/>
    <property type="match status" value="1"/>
</dbReference>
<feature type="transmembrane region" description="Helical" evidence="8">
    <location>
        <begin position="145"/>
        <end position="165"/>
    </location>
</feature>
<dbReference type="Pfam" id="PF16916">
    <property type="entry name" value="ZT_dimer"/>
    <property type="match status" value="1"/>
</dbReference>
<dbReference type="STRING" id="1094508.Tsac_0100"/>
<feature type="transmembrane region" description="Helical" evidence="8">
    <location>
        <begin position="108"/>
        <end position="130"/>
    </location>
</feature>
<dbReference type="InterPro" id="IPR027469">
    <property type="entry name" value="Cation_efflux_TMD_sf"/>
</dbReference>
<dbReference type="GO" id="GO:0015086">
    <property type="term" value="F:cadmium ion transmembrane transporter activity"/>
    <property type="evidence" value="ECO:0007669"/>
    <property type="project" value="TreeGrafter"/>
</dbReference>
<dbReference type="GO" id="GO:0015093">
    <property type="term" value="F:ferrous iron transmembrane transporter activity"/>
    <property type="evidence" value="ECO:0007669"/>
    <property type="project" value="TreeGrafter"/>
</dbReference>
<dbReference type="PANTHER" id="PTHR43840:SF15">
    <property type="entry name" value="MITOCHONDRIAL METAL TRANSPORTER 1-RELATED"/>
    <property type="match status" value="1"/>
</dbReference>
<dbReference type="FunFam" id="3.30.70.1350:FF:000002">
    <property type="entry name" value="Ferrous-iron efflux pump FieF"/>
    <property type="match status" value="1"/>
</dbReference>
<evidence type="ECO:0000259" key="10">
    <source>
        <dbReference type="Pfam" id="PF16916"/>
    </source>
</evidence>
<feature type="transmembrane region" description="Helical" evidence="8">
    <location>
        <begin position="6"/>
        <end position="28"/>
    </location>
</feature>
<proteinExistence type="inferred from homology"/>
<organism evidence="11 12">
    <name type="scientific">Thermoanaerobacterium saccharolyticum (strain DSM 8691 / JW/SL-YS485)</name>
    <dbReference type="NCBI Taxonomy" id="1094508"/>
    <lineage>
        <taxon>Bacteria</taxon>
        <taxon>Bacillati</taxon>
        <taxon>Bacillota</taxon>
        <taxon>Clostridia</taxon>
        <taxon>Thermoanaerobacterales</taxon>
        <taxon>Thermoanaerobacteraceae</taxon>
        <taxon>Thermoanaerobacterium</taxon>
    </lineage>
</organism>
<dbReference type="InterPro" id="IPR002524">
    <property type="entry name" value="Cation_efflux"/>
</dbReference>
<dbReference type="PANTHER" id="PTHR43840">
    <property type="entry name" value="MITOCHONDRIAL METAL TRANSPORTER 1-RELATED"/>
    <property type="match status" value="1"/>
</dbReference>
<evidence type="ECO:0000256" key="6">
    <source>
        <dbReference type="ARBA" id="ARBA00022989"/>
    </source>
</evidence>
<keyword evidence="4" id="KW-1003">Cell membrane</keyword>
<feature type="transmembrane region" description="Helical" evidence="8">
    <location>
        <begin position="78"/>
        <end position="96"/>
    </location>
</feature>
<dbReference type="InterPro" id="IPR027470">
    <property type="entry name" value="Cation_efflux_CTD"/>
</dbReference>
<dbReference type="InterPro" id="IPR050291">
    <property type="entry name" value="CDF_Transporter"/>
</dbReference>
<name>I3VRJ1_THESW</name>
<dbReference type="SUPFAM" id="SSF160240">
    <property type="entry name" value="Cation efflux protein cytoplasmic domain-like"/>
    <property type="match status" value="1"/>
</dbReference>
<protein>
    <submittedName>
        <fullName evidence="11">Cation diffusion facilitator family transporter</fullName>
    </submittedName>
</protein>
<accession>I3VRJ1</accession>
<dbReference type="PATRIC" id="fig|1094508.3.peg.101"/>
<evidence type="ECO:0000256" key="2">
    <source>
        <dbReference type="ARBA" id="ARBA00008114"/>
    </source>
</evidence>
<dbReference type="GO" id="GO:0005886">
    <property type="term" value="C:plasma membrane"/>
    <property type="evidence" value="ECO:0007669"/>
    <property type="project" value="UniProtKB-SubCell"/>
</dbReference>
<dbReference type="RefSeq" id="WP_014757060.1">
    <property type="nucleotide sequence ID" value="NC_017992.1"/>
</dbReference>
<dbReference type="Proteomes" id="UP000006178">
    <property type="component" value="Chromosome"/>
</dbReference>
<evidence type="ECO:0000256" key="7">
    <source>
        <dbReference type="ARBA" id="ARBA00023136"/>
    </source>
</evidence>
<keyword evidence="7 8" id="KW-0472">Membrane</keyword>
<dbReference type="GO" id="GO:0006882">
    <property type="term" value="P:intracellular zinc ion homeostasis"/>
    <property type="evidence" value="ECO:0007669"/>
    <property type="project" value="TreeGrafter"/>
</dbReference>
<dbReference type="KEGG" id="tsh:Tsac_0100"/>
<evidence type="ECO:0000313" key="12">
    <source>
        <dbReference type="Proteomes" id="UP000006178"/>
    </source>
</evidence>
<evidence type="ECO:0000256" key="8">
    <source>
        <dbReference type="SAM" id="Phobius"/>
    </source>
</evidence>
<dbReference type="BioCyc" id="TSAC1094508:GLMA-102-MONOMER"/>
<dbReference type="FunFam" id="1.20.1510.10:FF:000006">
    <property type="entry name" value="Divalent cation efflux transporter"/>
    <property type="match status" value="1"/>
</dbReference>
<evidence type="ECO:0000256" key="3">
    <source>
        <dbReference type="ARBA" id="ARBA00022448"/>
    </source>
</evidence>
<dbReference type="InterPro" id="IPR036837">
    <property type="entry name" value="Cation_efflux_CTD_sf"/>
</dbReference>
<dbReference type="InterPro" id="IPR058533">
    <property type="entry name" value="Cation_efflux_TM"/>
</dbReference>
<gene>
    <name evidence="11" type="ordered locus">Tsac_0100</name>
</gene>
<evidence type="ECO:0000256" key="4">
    <source>
        <dbReference type="ARBA" id="ARBA00022475"/>
    </source>
</evidence>
<evidence type="ECO:0000259" key="9">
    <source>
        <dbReference type="Pfam" id="PF01545"/>
    </source>
</evidence>
<keyword evidence="6 8" id="KW-1133">Transmembrane helix</keyword>
<dbReference type="NCBIfam" id="TIGR01297">
    <property type="entry name" value="CDF"/>
    <property type="match status" value="1"/>
</dbReference>
<comment type="similarity">
    <text evidence="2">Belongs to the cation diffusion facilitator (CDF) transporter (TC 2.A.4) family.</text>
</comment>
<keyword evidence="3" id="KW-0813">Transport</keyword>